<keyword evidence="3" id="KW-1185">Reference proteome</keyword>
<dbReference type="OMA" id="FEFSDDC"/>
<dbReference type="PANTHER" id="PTHR34539:SF19">
    <property type="entry name" value="T6J4.11 PROTEIN"/>
    <property type="match status" value="1"/>
</dbReference>
<evidence type="ECO:0000256" key="1">
    <source>
        <dbReference type="SAM" id="MobiDB-lite"/>
    </source>
</evidence>
<dbReference type="OrthoDB" id="781489at2759"/>
<dbReference type="AlphaFoldDB" id="A0A200Q3G5"/>
<feature type="region of interest" description="Disordered" evidence="1">
    <location>
        <begin position="1"/>
        <end position="31"/>
    </location>
</feature>
<sequence>MEDTNINIITSNKRIRDDSEESDSDSPEAKRIRENLLDDIIDEFEFSVERNPANLDLVSVMKSFEEEISNPPSHAEEDNLNLVTGDEIRQPELGYLLEASDDELGLPPTFSSSSSEEDSRDLLLRVPSDTVGLDQIWGFEDEIPSYEFGIGEEKQNINHNNNDGGDFVGLEGLFEYSDVLSGLSDFSDFSWRTELSPGVVNL</sequence>
<reference evidence="2 3" key="1">
    <citation type="journal article" date="2017" name="Mol. Plant">
        <title>The Genome of Medicinal Plant Macleaya cordata Provides New Insights into Benzylisoquinoline Alkaloids Metabolism.</title>
        <authorList>
            <person name="Liu X."/>
            <person name="Liu Y."/>
            <person name="Huang P."/>
            <person name="Ma Y."/>
            <person name="Qing Z."/>
            <person name="Tang Q."/>
            <person name="Cao H."/>
            <person name="Cheng P."/>
            <person name="Zheng Y."/>
            <person name="Yuan Z."/>
            <person name="Zhou Y."/>
            <person name="Liu J."/>
            <person name="Tang Z."/>
            <person name="Zhuo Y."/>
            <person name="Zhang Y."/>
            <person name="Yu L."/>
            <person name="Huang J."/>
            <person name="Yang P."/>
            <person name="Peng Q."/>
            <person name="Zhang J."/>
            <person name="Jiang W."/>
            <person name="Zhang Z."/>
            <person name="Lin K."/>
            <person name="Ro D.K."/>
            <person name="Chen X."/>
            <person name="Xiong X."/>
            <person name="Shang Y."/>
            <person name="Huang S."/>
            <person name="Zeng J."/>
        </authorList>
    </citation>
    <scope>NUCLEOTIDE SEQUENCE [LARGE SCALE GENOMIC DNA]</scope>
    <source>
        <strain evidence="3">cv. BLH2017</strain>
        <tissue evidence="2">Root</tissue>
    </source>
</reference>
<gene>
    <name evidence="2" type="ORF">BVC80_1211g67</name>
</gene>
<organism evidence="2 3">
    <name type="scientific">Macleaya cordata</name>
    <name type="common">Five-seeded plume-poppy</name>
    <name type="synonym">Bocconia cordata</name>
    <dbReference type="NCBI Taxonomy" id="56857"/>
    <lineage>
        <taxon>Eukaryota</taxon>
        <taxon>Viridiplantae</taxon>
        <taxon>Streptophyta</taxon>
        <taxon>Embryophyta</taxon>
        <taxon>Tracheophyta</taxon>
        <taxon>Spermatophyta</taxon>
        <taxon>Magnoliopsida</taxon>
        <taxon>Ranunculales</taxon>
        <taxon>Papaveraceae</taxon>
        <taxon>Papaveroideae</taxon>
        <taxon>Macleaya</taxon>
    </lineage>
</organism>
<accession>A0A200Q3G5</accession>
<evidence type="ECO:0000313" key="2">
    <source>
        <dbReference type="EMBL" id="OVA05000.1"/>
    </source>
</evidence>
<evidence type="ECO:0000313" key="3">
    <source>
        <dbReference type="Proteomes" id="UP000195402"/>
    </source>
</evidence>
<name>A0A200Q3G5_MACCD</name>
<dbReference type="EMBL" id="MVGT01003194">
    <property type="protein sequence ID" value="OVA05000.1"/>
    <property type="molecule type" value="Genomic_DNA"/>
</dbReference>
<feature type="compositionally biased region" description="Polar residues" evidence="1">
    <location>
        <begin position="1"/>
        <end position="12"/>
    </location>
</feature>
<dbReference type="STRING" id="56857.A0A200Q3G5"/>
<dbReference type="PANTHER" id="PTHR34539">
    <property type="entry name" value="T6J4.11 PROTEIN"/>
    <property type="match status" value="1"/>
</dbReference>
<protein>
    <submittedName>
        <fullName evidence="2">Uncharacterized protein</fullName>
    </submittedName>
</protein>
<dbReference type="FunCoup" id="A0A200Q3G5">
    <property type="interactions" value="1305"/>
</dbReference>
<dbReference type="InParanoid" id="A0A200Q3G5"/>
<proteinExistence type="predicted"/>
<comment type="caution">
    <text evidence="2">The sequence shown here is derived from an EMBL/GenBank/DDBJ whole genome shotgun (WGS) entry which is preliminary data.</text>
</comment>
<dbReference type="Proteomes" id="UP000195402">
    <property type="component" value="Unassembled WGS sequence"/>
</dbReference>